<dbReference type="EMBL" id="BJWL01000224">
    <property type="protein sequence ID" value="GFS35213.1"/>
    <property type="molecule type" value="Genomic_DNA"/>
</dbReference>
<keyword evidence="2" id="KW-1185">Reference proteome</keyword>
<sequence>MKANTTILPHYGPNTAVESIIDSEVRIPPHLSALEARNPFQNGGFKSVENLVTSWKIDTTSKDTTEALFVEEEKVQYHDDNVEKYCNVVPVFDKPTSNEIEGPSEEDEALALVVLTTYLTPKQDGEKVIEEDDFIEVKVKESLQVLLNCRRFKPFKASLGYGIEANQLLSMVDSSWYIVEECLVTYSDDILFSKRHAYWEAHSHMNKIVVDASVLKMVTS</sequence>
<evidence type="ECO:0000313" key="1">
    <source>
        <dbReference type="EMBL" id="GFS35213.1"/>
    </source>
</evidence>
<reference evidence="2" key="1">
    <citation type="submission" date="2019-07" db="EMBL/GenBank/DDBJ databases">
        <title>De Novo Assembly of kiwifruit Actinidia rufa.</title>
        <authorList>
            <person name="Sugita-Konishi S."/>
            <person name="Sato K."/>
            <person name="Mori E."/>
            <person name="Abe Y."/>
            <person name="Kisaki G."/>
            <person name="Hamano K."/>
            <person name="Suezawa K."/>
            <person name="Otani M."/>
            <person name="Fukuda T."/>
            <person name="Manabe T."/>
            <person name="Gomi K."/>
            <person name="Tabuchi M."/>
            <person name="Akimitsu K."/>
            <person name="Kataoka I."/>
        </authorList>
    </citation>
    <scope>NUCLEOTIDE SEQUENCE [LARGE SCALE GENOMIC DNA]</scope>
    <source>
        <strain evidence="2">cv. Fuchu</strain>
    </source>
</reference>
<evidence type="ECO:0000313" key="2">
    <source>
        <dbReference type="Proteomes" id="UP000585474"/>
    </source>
</evidence>
<proteinExistence type="predicted"/>
<accession>A0A7J0DHA4</accession>
<name>A0A7J0DHA4_9ERIC</name>
<protein>
    <submittedName>
        <fullName evidence="1">Uncharacterized protein</fullName>
    </submittedName>
</protein>
<comment type="caution">
    <text evidence="1">The sequence shown here is derived from an EMBL/GenBank/DDBJ whole genome shotgun (WGS) entry which is preliminary data.</text>
</comment>
<dbReference type="Proteomes" id="UP000585474">
    <property type="component" value="Unassembled WGS sequence"/>
</dbReference>
<organism evidence="1 2">
    <name type="scientific">Actinidia rufa</name>
    <dbReference type="NCBI Taxonomy" id="165716"/>
    <lineage>
        <taxon>Eukaryota</taxon>
        <taxon>Viridiplantae</taxon>
        <taxon>Streptophyta</taxon>
        <taxon>Embryophyta</taxon>
        <taxon>Tracheophyta</taxon>
        <taxon>Spermatophyta</taxon>
        <taxon>Magnoliopsida</taxon>
        <taxon>eudicotyledons</taxon>
        <taxon>Gunneridae</taxon>
        <taxon>Pentapetalae</taxon>
        <taxon>asterids</taxon>
        <taxon>Ericales</taxon>
        <taxon>Actinidiaceae</taxon>
        <taxon>Actinidia</taxon>
    </lineage>
</organism>
<gene>
    <name evidence="1" type="ORF">Acr_00g0038460</name>
</gene>
<dbReference type="AlphaFoldDB" id="A0A7J0DHA4"/>